<keyword evidence="3" id="KW-1185">Reference proteome</keyword>
<keyword evidence="1" id="KW-0812">Transmembrane</keyword>
<dbReference type="Proteomes" id="UP001268542">
    <property type="component" value="Unassembled WGS sequence"/>
</dbReference>
<keyword evidence="1" id="KW-1133">Transmembrane helix</keyword>
<accession>A0ABU3PZY9</accession>
<keyword evidence="1" id="KW-0472">Membrane</keyword>
<evidence type="ECO:0000313" key="3">
    <source>
        <dbReference type="Proteomes" id="UP001268542"/>
    </source>
</evidence>
<proteinExistence type="predicted"/>
<comment type="caution">
    <text evidence="2">The sequence shown here is derived from an EMBL/GenBank/DDBJ whole genome shotgun (WGS) entry which is preliminary data.</text>
</comment>
<name>A0ABU3PZY9_9ACTN</name>
<evidence type="ECO:0000313" key="2">
    <source>
        <dbReference type="EMBL" id="MDT9594821.1"/>
    </source>
</evidence>
<dbReference type="RefSeq" id="WP_315734970.1">
    <property type="nucleotide sequence ID" value="NZ_JAVYII010000008.1"/>
</dbReference>
<reference evidence="2 3" key="1">
    <citation type="submission" date="2023-08" db="EMBL/GenBank/DDBJ databases">
        <title>Nocardioides seae sp. nov., a bacterium isolated from a soil.</title>
        <authorList>
            <person name="Wang X."/>
        </authorList>
    </citation>
    <scope>NUCLEOTIDE SEQUENCE [LARGE SCALE GENOMIC DNA]</scope>
    <source>
        <strain evidence="2 3">YZH12</strain>
    </source>
</reference>
<sequence length="85" mass="9146">MLGSLFTVAFVGFWVVGLILSMLAVVLGVRLRARFERPDPSTGLWSWVSERHGVGPFTTLTWAGMVGVLVFTLGLVAWAIPSALG</sequence>
<evidence type="ECO:0000256" key="1">
    <source>
        <dbReference type="SAM" id="Phobius"/>
    </source>
</evidence>
<feature type="transmembrane region" description="Helical" evidence="1">
    <location>
        <begin position="6"/>
        <end position="29"/>
    </location>
</feature>
<protein>
    <submittedName>
        <fullName evidence="2">Uncharacterized protein</fullName>
    </submittedName>
</protein>
<dbReference type="EMBL" id="JAVYII010000008">
    <property type="protein sequence ID" value="MDT9594821.1"/>
    <property type="molecule type" value="Genomic_DNA"/>
</dbReference>
<organism evidence="2 3">
    <name type="scientific">Nocardioides imazamoxiresistens</name>
    <dbReference type="NCBI Taxonomy" id="3231893"/>
    <lineage>
        <taxon>Bacteria</taxon>
        <taxon>Bacillati</taxon>
        <taxon>Actinomycetota</taxon>
        <taxon>Actinomycetes</taxon>
        <taxon>Propionibacteriales</taxon>
        <taxon>Nocardioidaceae</taxon>
        <taxon>Nocardioides</taxon>
    </lineage>
</organism>
<feature type="transmembrane region" description="Helical" evidence="1">
    <location>
        <begin position="60"/>
        <end position="80"/>
    </location>
</feature>
<gene>
    <name evidence="2" type="ORF">RDV89_17165</name>
</gene>